<accession>A0A431V9L7</accession>
<evidence type="ECO:0000313" key="2">
    <source>
        <dbReference type="Proteomes" id="UP000277007"/>
    </source>
</evidence>
<sequence>MPSNQLDLLHQQETLFAPGQPVDTVDPDHLGNFPREPWSRLPIQQRMDEAAWMRKWSGVFAAQHCAPRRNDVALAFLDAHPPTGRILLYPAGDLARRVHQHFQGQANIVGFVDRRGPSTGPVQGVPVFAPDRLDVAYDCLLVCHAFGEAYFAEEIERLGVPWEKILTIFLSEGFASWWASEDRTDMSLVGLPRSARPVRNVIIRTSLHINVIDDRELARVFNPDDTVLIYVGSLAEKSLSEYFRFHQTAGSLPALRHLLDILQPKSIYISSVIADNYWGYIVRDLYPHARLIHEIYDWSFLFPNEPLRPLHYATDAEIEASHLGELVSVRHADAVVSKRSGPCWALVQKEFRVPYARYFQSATRPSIPPLPACPQSEGNLLRLVYAGPVPPPSELDDWSFYGFVPLLERLMSLDFISLDIFNSMDGGRPAERIKFQRYYEEFNSMQQHYHHSLPHGVMVNTIQDYDFGWMCINRSDQVEQFPDTHTVVSARVTGYISAGLPVIVDDTWNATVDLIRRFNAGIVISEPTPDRIEAALRGINPADYKPGALALRDYMLSENQRMVNALKTLVDSWS</sequence>
<dbReference type="Gene3D" id="3.40.50.720">
    <property type="entry name" value="NAD(P)-binding Rossmann-like Domain"/>
    <property type="match status" value="1"/>
</dbReference>
<evidence type="ECO:0000313" key="1">
    <source>
        <dbReference type="EMBL" id="RTR12009.1"/>
    </source>
</evidence>
<keyword evidence="2" id="KW-1185">Reference proteome</keyword>
<protein>
    <submittedName>
        <fullName evidence="1">Uncharacterized protein</fullName>
    </submittedName>
</protein>
<dbReference type="AlphaFoldDB" id="A0A431V9L7"/>
<dbReference type="EMBL" id="RXMA01000061">
    <property type="protein sequence ID" value="RTR12009.1"/>
    <property type="molecule type" value="Genomic_DNA"/>
</dbReference>
<dbReference type="OrthoDB" id="7292950at2"/>
<reference evidence="1 2" key="1">
    <citation type="submission" date="2018-12" db="EMBL/GenBank/DDBJ databases">
        <authorList>
            <person name="Yang Y."/>
        </authorList>
    </citation>
    <scope>NUCLEOTIDE SEQUENCE [LARGE SCALE GENOMIC DNA]</scope>
    <source>
        <strain evidence="1 2">L-25-5w-1</strain>
    </source>
</reference>
<name>A0A431V9L7_9PROT</name>
<dbReference type="Gene3D" id="3.40.50.2000">
    <property type="entry name" value="Glycogen Phosphorylase B"/>
    <property type="match status" value="1"/>
</dbReference>
<comment type="caution">
    <text evidence="1">The sequence shown here is derived from an EMBL/GenBank/DDBJ whole genome shotgun (WGS) entry which is preliminary data.</text>
</comment>
<dbReference type="Proteomes" id="UP000277007">
    <property type="component" value="Unassembled WGS sequence"/>
</dbReference>
<gene>
    <name evidence="1" type="ORF">EJ903_25745</name>
</gene>
<proteinExistence type="predicted"/>
<organism evidence="1 2">
    <name type="scientific">Azospirillum griseum</name>
    <dbReference type="NCBI Taxonomy" id="2496639"/>
    <lineage>
        <taxon>Bacteria</taxon>
        <taxon>Pseudomonadati</taxon>
        <taxon>Pseudomonadota</taxon>
        <taxon>Alphaproteobacteria</taxon>
        <taxon>Rhodospirillales</taxon>
        <taxon>Azospirillaceae</taxon>
        <taxon>Azospirillum</taxon>
    </lineage>
</organism>
<dbReference type="RefSeq" id="WP_126620732.1">
    <property type="nucleotide sequence ID" value="NZ_JBHUCY010000115.1"/>
</dbReference>